<sequence length="643" mass="75467">MTSLDVNEVCFFLENILPSQKLNNTIINKLSSINILNKSAYYWINICNNIFNDYNWQEKILNELETNHNNDTLQEIIIFVTKNISKYLKLCDKTMLKQIDNPLQKNKKKYLSYIMNLQNLETSNENISLETPYIKIVKKLPILKNTNAVRLSKILNLCSSNIWYPIDTEELPLFRAVLYNLLVLYNIEPIIIENPPTSITTEYLQTLTEKETAGLMIQTLSKLDKRVLESFNNLSIITSTTEIGRFLNTLLDMLNMMTKEELIAYEKNILHDLEIEISHTPMMKDERNDQLLPINIKEMPKTKLCQSIITNQILFKILSEYPNLKSNTNIINFNICPILIKYIFSIFPYYNKKEINIINNNIVLSNISNIDNIQLQYNNIQTFEHIKSMVNFDNNYMKYKTIITQAFFTNKELDDIISFLINSNGFACMAIAAQILEYHKNININANQMYILLSKLTSEQLNYLDEQSSCKLLSFKNKSINNSITTLFKTDFPLRELDSSNIQTIIYKMLNKTFAEKINIARMTNFHELLLIQHLELYNKGKEFEECIKILLLYSNTSIYNKTLIYQTLYQNINIYDLTTRNISSNPILEIMTENNNPCVVYRDFLEKYNLINLLPDLIDYIKNTKNNELIDNIYNNYIKYET</sequence>
<proteinExistence type="predicted"/>
<evidence type="ECO:0000313" key="1">
    <source>
        <dbReference type="EMBL" id="XCH39337.1"/>
    </source>
</evidence>
<reference evidence="1" key="1">
    <citation type="submission" date="2024-06" db="EMBL/GenBank/DDBJ databases">
        <title>North American crayfish harbour diverse members of the Nudiviridae.</title>
        <authorList>
            <person name="Stratton C."/>
            <person name="Bojko J."/>
        </authorList>
    </citation>
    <scope>NUCLEOTIDE SEQUENCE</scope>
    <source>
        <strain evidence="1">142H</strain>
    </source>
</reference>
<gene>
    <name evidence="1" type="ORF">FpNV_092</name>
</gene>
<accession>A0AAU8GD59</accession>
<name>A0AAU8GD59_9VIRU</name>
<protein>
    <submittedName>
        <fullName evidence="1">Uncharacterized protein</fullName>
    </submittedName>
</protein>
<dbReference type="EMBL" id="PP955094">
    <property type="protein sequence ID" value="XCH39337.1"/>
    <property type="molecule type" value="Genomic_DNA"/>
</dbReference>
<organism evidence="1">
    <name type="scientific">Faxonius propinquus nudivirus</name>
    <dbReference type="NCBI Taxonomy" id="3139431"/>
    <lineage>
        <taxon>Viruses</taxon>
        <taxon>Viruses incertae sedis</taxon>
        <taxon>Naldaviricetes</taxon>
        <taxon>Lefavirales</taxon>
        <taxon>Nudiviridae</taxon>
    </lineage>
</organism>